<feature type="region of interest" description="Disordered" evidence="1">
    <location>
        <begin position="271"/>
        <end position="302"/>
    </location>
</feature>
<feature type="region of interest" description="Disordered" evidence="1">
    <location>
        <begin position="1"/>
        <end position="22"/>
    </location>
</feature>
<protein>
    <submittedName>
        <fullName evidence="3">Glycine zipper</fullName>
    </submittedName>
</protein>
<sequence>MTGRCLASTEGTRAASGRTGHVKPKEENANMLLSRKPFVSASKSRALLLATAGFGAVLLTGCASSPVSKVGASTKVEYYPTCYEPVQHLRQTDSDMTKSVATGAALGAVGGALAGALTGNSDKRARNVAIGAAGGALVGGAAGYYTERQKQITDDNARIASYSTDINKSAADIDRSTAYAKASQSCYQREFTNLISGRKANTINATEGRKRLAEIVAGLKESNDLIAAVNGRASEDLSSYTQAYEKDLQQVGVKRNDVVIVANADTAPVAATSNKKTGKNTKAKQQKLPDVPKEAVGTEKNLQQAKVKQAESAQVATAGQTQVNSMCKNPDVGDWAPVPCPNV</sequence>
<evidence type="ECO:0000313" key="3">
    <source>
        <dbReference type="EMBL" id="SHN28759.1"/>
    </source>
</evidence>
<gene>
    <name evidence="3" type="ORF">SAMN05216593_12333</name>
</gene>
<dbReference type="EMBL" id="FRDA01000023">
    <property type="protein sequence ID" value="SHN28759.1"/>
    <property type="molecule type" value="Genomic_DNA"/>
</dbReference>
<proteinExistence type="predicted"/>
<dbReference type="InterPro" id="IPR027367">
    <property type="entry name" value="Gly-zipper_YMGG"/>
</dbReference>
<accession>A0A1M7QDF6</accession>
<name>A0A1M7QDF6_9PSED</name>
<evidence type="ECO:0000256" key="1">
    <source>
        <dbReference type="SAM" id="MobiDB-lite"/>
    </source>
</evidence>
<dbReference type="Pfam" id="PF13441">
    <property type="entry name" value="Gly-zipper_YMGG"/>
    <property type="match status" value="1"/>
</dbReference>
<dbReference type="Proteomes" id="UP000183983">
    <property type="component" value="Unassembled WGS sequence"/>
</dbReference>
<feature type="domain" description="YMGG-like Gly-zipper" evidence="2">
    <location>
        <begin position="100"/>
        <end position="145"/>
    </location>
</feature>
<dbReference type="NCBIfam" id="NF041250">
    <property type="entry name" value="VI_TagQ"/>
    <property type="match status" value="1"/>
</dbReference>
<dbReference type="AlphaFoldDB" id="A0A1M7QDF6"/>
<dbReference type="STRING" id="1190415.SAMN05216593_12333"/>
<organism evidence="3 4">
    <name type="scientific">Pseudomonas asturiensis</name>
    <dbReference type="NCBI Taxonomy" id="1190415"/>
    <lineage>
        <taxon>Bacteria</taxon>
        <taxon>Pseudomonadati</taxon>
        <taxon>Pseudomonadota</taxon>
        <taxon>Gammaproteobacteria</taxon>
        <taxon>Pseudomonadales</taxon>
        <taxon>Pseudomonadaceae</taxon>
        <taxon>Pseudomonas</taxon>
    </lineage>
</organism>
<evidence type="ECO:0000259" key="2">
    <source>
        <dbReference type="Pfam" id="PF13441"/>
    </source>
</evidence>
<feature type="compositionally biased region" description="Basic residues" evidence="1">
    <location>
        <begin position="276"/>
        <end position="285"/>
    </location>
</feature>
<reference evidence="3 4" key="1">
    <citation type="submission" date="2016-11" db="EMBL/GenBank/DDBJ databases">
        <authorList>
            <person name="Jaros S."/>
            <person name="Januszkiewicz K."/>
            <person name="Wedrychowicz H."/>
        </authorList>
    </citation>
    <scope>NUCLEOTIDE SEQUENCE [LARGE SCALE GENOMIC DNA]</scope>
    <source>
        <strain evidence="3 4">LMG 26898</strain>
    </source>
</reference>
<evidence type="ECO:0000313" key="4">
    <source>
        <dbReference type="Proteomes" id="UP000183983"/>
    </source>
</evidence>